<evidence type="ECO:0000256" key="9">
    <source>
        <dbReference type="ARBA" id="ARBA00023315"/>
    </source>
</evidence>
<evidence type="ECO:0000259" key="14">
    <source>
        <dbReference type="Pfam" id="PF16911"/>
    </source>
</evidence>
<comment type="catalytic activity">
    <reaction evidence="3">
        <text>2 a mycocerosyl-[mycocerosic acid synthase] + a phthiodiolone = a dimycocerosyl phthiodiolone + 2 holo-[mycocerosic acid synthase].</text>
        <dbReference type="EC" id="2.3.1.282"/>
    </reaction>
</comment>
<comment type="catalytic activity">
    <reaction evidence="1">
        <text>2 a mycocerosyl-[mycocerosic acid synthase] + a phthiocerol = a dimycocerosyl phthiocerol + 2 holo-[mycocerosic acid synthase].</text>
        <dbReference type="EC" id="2.3.1.282"/>
    </reaction>
</comment>
<keyword evidence="16" id="KW-1185">Reference proteome</keyword>
<evidence type="ECO:0000313" key="16">
    <source>
        <dbReference type="Proteomes" id="UP001551658"/>
    </source>
</evidence>
<organism evidence="15 16">
    <name type="scientific">Nocardia fusca</name>
    <dbReference type="NCBI Taxonomy" id="941183"/>
    <lineage>
        <taxon>Bacteria</taxon>
        <taxon>Bacillati</taxon>
        <taxon>Actinomycetota</taxon>
        <taxon>Actinomycetes</taxon>
        <taxon>Mycobacteriales</taxon>
        <taxon>Nocardiaceae</taxon>
        <taxon>Nocardia</taxon>
    </lineage>
</organism>
<dbReference type="PANTHER" id="PTHR28037:SF1">
    <property type="entry name" value="ALCOHOL O-ACETYLTRANSFERASE 1-RELATED"/>
    <property type="match status" value="1"/>
</dbReference>
<dbReference type="Gene3D" id="3.30.559.30">
    <property type="entry name" value="Nonribosomal peptide synthetase, condensation domain"/>
    <property type="match status" value="1"/>
</dbReference>
<feature type="domain" description="Phthiocerol/phthiodiolone dimycocerosyl transferase C-terminal" evidence="14">
    <location>
        <begin position="252"/>
        <end position="379"/>
    </location>
</feature>
<dbReference type="InterPro" id="IPR023213">
    <property type="entry name" value="CAT-like_dom_sf"/>
</dbReference>
<evidence type="ECO:0000313" key="15">
    <source>
        <dbReference type="EMBL" id="MEV0363710.1"/>
    </source>
</evidence>
<dbReference type="PANTHER" id="PTHR28037">
    <property type="entry name" value="ALCOHOL O-ACETYLTRANSFERASE 1-RELATED"/>
    <property type="match status" value="1"/>
</dbReference>
<evidence type="ECO:0000256" key="8">
    <source>
        <dbReference type="ARBA" id="ARBA00022679"/>
    </source>
</evidence>
<evidence type="ECO:0000256" key="13">
    <source>
        <dbReference type="SAM" id="MobiDB-lite"/>
    </source>
</evidence>
<dbReference type="Gene3D" id="3.30.559.10">
    <property type="entry name" value="Chloramphenicol acetyltransferase-like domain"/>
    <property type="match status" value="1"/>
</dbReference>
<evidence type="ECO:0000256" key="5">
    <source>
        <dbReference type="ARBA" id="ARBA00012866"/>
    </source>
</evidence>
<protein>
    <recommendedName>
        <fullName evidence="6">Phthiocerol/phthiodiolone dimycocerosyl transferase</fullName>
        <ecNumber evidence="5">2.3.1.282</ecNumber>
    </recommendedName>
    <alternativeName>
        <fullName evidence="12">Acyltransferase PapA5</fullName>
    </alternativeName>
    <alternativeName>
        <fullName evidence="10">Phthiocerol/phthiodiolone O-acyltransferase</fullName>
    </alternativeName>
    <alternativeName>
        <fullName evidence="11">Polyketide synthase-associated protein A5</fullName>
    </alternativeName>
</protein>
<dbReference type="SUPFAM" id="SSF52777">
    <property type="entry name" value="CoA-dependent acyltransferases"/>
    <property type="match status" value="2"/>
</dbReference>
<comment type="caution">
    <text evidence="15">The sequence shown here is derived from an EMBL/GenBank/DDBJ whole genome shotgun (WGS) entry which is preliminary data.</text>
</comment>
<gene>
    <name evidence="15" type="ORF">AB0H72_13490</name>
</gene>
<feature type="compositionally biased region" description="Pro residues" evidence="13">
    <location>
        <begin position="197"/>
        <end position="212"/>
    </location>
</feature>
<reference evidence="15 16" key="1">
    <citation type="submission" date="2024-06" db="EMBL/GenBank/DDBJ databases">
        <title>The Natural Products Discovery Center: Release of the First 8490 Sequenced Strains for Exploring Actinobacteria Biosynthetic Diversity.</title>
        <authorList>
            <person name="Kalkreuter E."/>
            <person name="Kautsar S.A."/>
            <person name="Yang D."/>
            <person name="Bader C.D."/>
            <person name="Teijaro C.N."/>
            <person name="Fluegel L."/>
            <person name="Davis C.M."/>
            <person name="Simpson J.R."/>
            <person name="Lauterbach L."/>
            <person name="Steele A.D."/>
            <person name="Gui C."/>
            <person name="Meng S."/>
            <person name="Li G."/>
            <person name="Viehrig K."/>
            <person name="Ye F."/>
            <person name="Su P."/>
            <person name="Kiefer A.F."/>
            <person name="Nichols A."/>
            <person name="Cepeda A.J."/>
            <person name="Yan W."/>
            <person name="Fan B."/>
            <person name="Jiang Y."/>
            <person name="Adhikari A."/>
            <person name="Zheng C.-J."/>
            <person name="Schuster L."/>
            <person name="Cowan T.M."/>
            <person name="Smanski M.J."/>
            <person name="Chevrette M.G."/>
            <person name="De Carvalho L.P.S."/>
            <person name="Shen B."/>
        </authorList>
    </citation>
    <scope>NUCLEOTIDE SEQUENCE [LARGE SCALE GENOMIC DNA]</scope>
    <source>
        <strain evidence="15 16">NPDC050671</strain>
    </source>
</reference>
<comment type="similarity">
    <text evidence="4">Belongs to the acyltransferase PapA5 family.</text>
</comment>
<evidence type="ECO:0000256" key="11">
    <source>
        <dbReference type="ARBA" id="ARBA00032317"/>
    </source>
</evidence>
<keyword evidence="8" id="KW-0808">Transferase</keyword>
<dbReference type="InterPro" id="IPR031641">
    <property type="entry name" value="PapA_C"/>
</dbReference>
<feature type="region of interest" description="Disordered" evidence="13">
    <location>
        <begin position="456"/>
        <end position="480"/>
    </location>
</feature>
<evidence type="ECO:0000256" key="7">
    <source>
        <dbReference type="ARBA" id="ARBA00022516"/>
    </source>
</evidence>
<evidence type="ECO:0000256" key="6">
    <source>
        <dbReference type="ARBA" id="ARBA00013449"/>
    </source>
</evidence>
<keyword evidence="7" id="KW-0444">Lipid biosynthesis</keyword>
<feature type="compositionally biased region" description="Basic and acidic residues" evidence="13">
    <location>
        <begin position="471"/>
        <end position="480"/>
    </location>
</feature>
<evidence type="ECO:0000256" key="1">
    <source>
        <dbReference type="ARBA" id="ARBA00000026"/>
    </source>
</evidence>
<dbReference type="EC" id="2.3.1.282" evidence="5"/>
<evidence type="ECO:0000256" key="12">
    <source>
        <dbReference type="ARBA" id="ARBA00033407"/>
    </source>
</evidence>
<comment type="catalytic activity">
    <reaction evidence="2">
        <text>2 a mycocerosyl-[mycocerosic acid synthase] + a phenolphthiocerol = a dimycocerosyl phenolphthiocerol + 2 holo-[mycocerosic acid synthase].</text>
        <dbReference type="EC" id="2.3.1.282"/>
    </reaction>
</comment>
<name>A0ABV3F7N1_9NOCA</name>
<accession>A0ABV3F7N1</accession>
<evidence type="ECO:0000256" key="3">
    <source>
        <dbReference type="ARBA" id="ARBA00001907"/>
    </source>
</evidence>
<evidence type="ECO:0000256" key="10">
    <source>
        <dbReference type="ARBA" id="ARBA00030465"/>
    </source>
</evidence>
<feature type="region of interest" description="Disordered" evidence="13">
    <location>
        <begin position="195"/>
        <end position="229"/>
    </location>
</feature>
<dbReference type="RefSeq" id="WP_357978184.1">
    <property type="nucleotide sequence ID" value="NZ_JBFAIH010000006.1"/>
</dbReference>
<dbReference type="EMBL" id="JBFAIH010000006">
    <property type="protein sequence ID" value="MEV0363710.1"/>
    <property type="molecule type" value="Genomic_DNA"/>
</dbReference>
<dbReference type="Pfam" id="PF16911">
    <property type="entry name" value="PapA_C"/>
    <property type="match status" value="1"/>
</dbReference>
<sequence>MFDIVHHTIPLRRQHTNQFHRDLKYARRWEDGVVETRPLGKKEELLNHLHARGGLITVQVLHVRGRLDPALVKQALAWLQTQHPILRAHIRYGRIIWRRLPPFAHREPWFDTEGTTEIPLRVLEDTDPDAWRKVLASEIRTPIPKGHHPRLRITMVRQSPDADLNHIVMCADHATLDAHSANMLGHRLLEFLADPAVPQPKSPPRTALPPPVEAGSADKSGNGGKTTYTPAIRLPKQAVSEPKKESRVLSRHLGPDTTAALEDAIKANRTTLHGAVTAAFLLAIRERYRLDTMTVLSTVDLRRFGELALPPETCGCYADILRTEHRITDDFWATARDAAFKLIAALAKDREAASIMEFPDWEVYRREVRPTIRNNGRIDGLGVTTVGESGLRSDYGAYTLEDVTRAVSLDMFGPSLFVIANNWLGGLDLSVAYAATAMSEDEVRWLTDNAVARLESAGRGAEHGPPSVTERFPESPAGRE</sequence>
<dbReference type="Proteomes" id="UP001551658">
    <property type="component" value="Unassembled WGS sequence"/>
</dbReference>
<proteinExistence type="inferred from homology"/>
<dbReference type="InterPro" id="IPR052058">
    <property type="entry name" value="Alcohol_O-acetyltransferase"/>
</dbReference>
<evidence type="ECO:0000256" key="2">
    <source>
        <dbReference type="ARBA" id="ARBA00000625"/>
    </source>
</evidence>
<keyword evidence="9" id="KW-0012">Acyltransferase</keyword>
<keyword evidence="7" id="KW-0443">Lipid metabolism</keyword>
<evidence type="ECO:0000256" key="4">
    <source>
        <dbReference type="ARBA" id="ARBA00006558"/>
    </source>
</evidence>